<accession>A0A4Q9M0E7</accession>
<dbReference type="Proteomes" id="UP000292282">
    <property type="component" value="Unassembled WGS sequence"/>
</dbReference>
<gene>
    <name evidence="2" type="ORF">CWI38_0400p0010</name>
    <name evidence="1" type="ORF">CWI38_0830p0020</name>
</gene>
<dbReference type="EMBL" id="PITK01000400">
    <property type="protein sequence ID" value="TBU13540.1"/>
    <property type="molecule type" value="Genomic_DNA"/>
</dbReference>
<dbReference type="VEuPathDB" id="MicrosporidiaDB:CWI38_0830p0020"/>
<evidence type="ECO:0000313" key="2">
    <source>
        <dbReference type="EMBL" id="TBU13540.1"/>
    </source>
</evidence>
<sequence>MGSRKREKTTLLNFLAGKLLSDFKTKVQVLVNVKTRNQETWYKNLGYIDKDIFTHDDLTLKNLSYLTNLFYFQILLQYIPVKLKKQNNVLYRMGLKRNLLIFLNFF</sequence>
<reference evidence="2 3" key="1">
    <citation type="submission" date="2017-12" db="EMBL/GenBank/DDBJ databases">
        <authorList>
            <person name="Pombert J.-F."/>
            <person name="Haag K.L."/>
            <person name="Ebert D."/>
        </authorList>
    </citation>
    <scope>NUCLEOTIDE SEQUENCE [LARGE SCALE GENOMIC DNA]</scope>
    <source>
        <strain evidence="2">IL-G-3</strain>
    </source>
</reference>
<proteinExistence type="predicted"/>
<keyword evidence="3" id="KW-1185">Reference proteome</keyword>
<evidence type="ECO:0000313" key="1">
    <source>
        <dbReference type="EMBL" id="TBU12250.1"/>
    </source>
</evidence>
<dbReference type="VEuPathDB" id="MicrosporidiaDB:CWI38_0400p0010"/>
<comment type="caution">
    <text evidence="2">The sequence shown here is derived from an EMBL/GenBank/DDBJ whole genome shotgun (WGS) entry which is preliminary data.</text>
</comment>
<dbReference type="AlphaFoldDB" id="A0A4Q9M0E7"/>
<protein>
    <submittedName>
        <fullName evidence="2">Uncharacterized protein</fullName>
    </submittedName>
</protein>
<dbReference type="EMBL" id="PITK01000830">
    <property type="protein sequence ID" value="TBU12250.1"/>
    <property type="molecule type" value="Genomic_DNA"/>
</dbReference>
<evidence type="ECO:0000313" key="3">
    <source>
        <dbReference type="Proteomes" id="UP000292282"/>
    </source>
</evidence>
<name>A0A4Q9M0E7_9MICR</name>
<organism evidence="2 3">
    <name type="scientific">Hamiltosporidium tvaerminnensis</name>
    <dbReference type="NCBI Taxonomy" id="1176355"/>
    <lineage>
        <taxon>Eukaryota</taxon>
        <taxon>Fungi</taxon>
        <taxon>Fungi incertae sedis</taxon>
        <taxon>Microsporidia</taxon>
        <taxon>Dubosqiidae</taxon>
        <taxon>Hamiltosporidium</taxon>
    </lineage>
</organism>